<dbReference type="Gramene" id="KQL31514">
    <property type="protein sequence ID" value="KQL31514"/>
    <property type="gene ID" value="SETIT_020382mg"/>
</dbReference>
<organism evidence="1 2">
    <name type="scientific">Setaria italica</name>
    <name type="common">Foxtail millet</name>
    <name type="synonym">Panicum italicum</name>
    <dbReference type="NCBI Taxonomy" id="4555"/>
    <lineage>
        <taxon>Eukaryota</taxon>
        <taxon>Viridiplantae</taxon>
        <taxon>Streptophyta</taxon>
        <taxon>Embryophyta</taxon>
        <taxon>Tracheophyta</taxon>
        <taxon>Spermatophyta</taxon>
        <taxon>Magnoliopsida</taxon>
        <taxon>Liliopsida</taxon>
        <taxon>Poales</taxon>
        <taxon>Poaceae</taxon>
        <taxon>PACMAD clade</taxon>
        <taxon>Panicoideae</taxon>
        <taxon>Panicodae</taxon>
        <taxon>Paniceae</taxon>
        <taxon>Cenchrinae</taxon>
        <taxon>Setaria</taxon>
    </lineage>
</organism>
<keyword evidence="2" id="KW-1185">Reference proteome</keyword>
<accession>K3Z1G4</accession>
<dbReference type="AlphaFoldDB" id="K3Z1G4"/>
<reference evidence="2" key="1">
    <citation type="journal article" date="2012" name="Nat. Biotechnol.">
        <title>Reference genome sequence of the model plant Setaria.</title>
        <authorList>
            <person name="Bennetzen J.L."/>
            <person name="Schmutz J."/>
            <person name="Wang H."/>
            <person name="Percifield R."/>
            <person name="Hawkins J."/>
            <person name="Pontaroli A.C."/>
            <person name="Estep M."/>
            <person name="Feng L."/>
            <person name="Vaughn J.N."/>
            <person name="Grimwood J."/>
            <person name="Jenkins J."/>
            <person name="Barry K."/>
            <person name="Lindquist E."/>
            <person name="Hellsten U."/>
            <person name="Deshpande S."/>
            <person name="Wang X."/>
            <person name="Wu X."/>
            <person name="Mitros T."/>
            <person name="Triplett J."/>
            <person name="Yang X."/>
            <person name="Ye C.Y."/>
            <person name="Mauro-Herrera M."/>
            <person name="Wang L."/>
            <person name="Li P."/>
            <person name="Sharma M."/>
            <person name="Sharma R."/>
            <person name="Ronald P.C."/>
            <person name="Panaud O."/>
            <person name="Kellogg E.A."/>
            <person name="Brutnell T.P."/>
            <person name="Doust A.N."/>
            <person name="Tuskan G.A."/>
            <person name="Rokhsar D."/>
            <person name="Devos K.M."/>
        </authorList>
    </citation>
    <scope>NUCLEOTIDE SEQUENCE [LARGE SCALE GENOMIC DNA]</scope>
    <source>
        <strain evidence="2">cv. Yugu1</strain>
    </source>
</reference>
<dbReference type="EnsemblPlants" id="KQL31514">
    <property type="protein sequence ID" value="KQL31514"/>
    <property type="gene ID" value="SETIT_020382mg"/>
</dbReference>
<sequence length="32" mass="3566">MKHVSGSLKKNSEATASLKYSFQIKSRGKILK</sequence>
<reference evidence="1" key="2">
    <citation type="submission" date="2018-08" db="UniProtKB">
        <authorList>
            <consortium name="EnsemblPlants"/>
        </authorList>
    </citation>
    <scope>IDENTIFICATION</scope>
    <source>
        <strain evidence="1">Yugu1</strain>
    </source>
</reference>
<dbReference type="HOGENOM" id="CLU_3393051_0_0_1"/>
<name>K3Z1G4_SETIT</name>
<evidence type="ECO:0000313" key="2">
    <source>
        <dbReference type="Proteomes" id="UP000004995"/>
    </source>
</evidence>
<proteinExistence type="predicted"/>
<dbReference type="Proteomes" id="UP000004995">
    <property type="component" value="Unassembled WGS sequence"/>
</dbReference>
<dbReference type="InParanoid" id="K3Z1G4"/>
<evidence type="ECO:0000313" key="1">
    <source>
        <dbReference type="EnsemblPlants" id="KQL31514"/>
    </source>
</evidence>
<protein>
    <submittedName>
        <fullName evidence="1">Uncharacterized protein</fullName>
    </submittedName>
</protein>
<dbReference type="EMBL" id="AGNK02000554">
    <property type="status" value="NOT_ANNOTATED_CDS"/>
    <property type="molecule type" value="Genomic_DNA"/>
</dbReference>